<comment type="caution">
    <text evidence="1">The sequence shown here is derived from an EMBL/GenBank/DDBJ whole genome shotgun (WGS) entry which is preliminary data.</text>
</comment>
<dbReference type="Proteomes" id="UP000692954">
    <property type="component" value="Unassembled WGS sequence"/>
</dbReference>
<keyword evidence="2" id="KW-1185">Reference proteome</keyword>
<proteinExistence type="predicted"/>
<gene>
    <name evidence="1" type="ORF">PSON_ATCC_30995.1.T0610093</name>
</gene>
<protein>
    <submittedName>
        <fullName evidence="1">Uncharacterized protein</fullName>
    </submittedName>
</protein>
<reference evidence="1" key="1">
    <citation type="submission" date="2021-01" db="EMBL/GenBank/DDBJ databases">
        <authorList>
            <consortium name="Genoscope - CEA"/>
            <person name="William W."/>
        </authorList>
    </citation>
    <scope>NUCLEOTIDE SEQUENCE</scope>
</reference>
<evidence type="ECO:0000313" key="1">
    <source>
        <dbReference type="EMBL" id="CAD8093662.1"/>
    </source>
</evidence>
<dbReference type="EMBL" id="CAJJDN010000061">
    <property type="protein sequence ID" value="CAD8093662.1"/>
    <property type="molecule type" value="Genomic_DNA"/>
</dbReference>
<organism evidence="1 2">
    <name type="scientific">Paramecium sonneborni</name>
    <dbReference type="NCBI Taxonomy" id="65129"/>
    <lineage>
        <taxon>Eukaryota</taxon>
        <taxon>Sar</taxon>
        <taxon>Alveolata</taxon>
        <taxon>Ciliophora</taxon>
        <taxon>Intramacronucleata</taxon>
        <taxon>Oligohymenophorea</taxon>
        <taxon>Peniculida</taxon>
        <taxon>Parameciidae</taxon>
        <taxon>Paramecium</taxon>
    </lineage>
</organism>
<name>A0A8S1NN67_9CILI</name>
<sequence>MKFDEITKALEKDWKYMMRIKMNQIIMQMDLERD</sequence>
<accession>A0A8S1NN67</accession>
<dbReference type="AlphaFoldDB" id="A0A8S1NN67"/>
<evidence type="ECO:0000313" key="2">
    <source>
        <dbReference type="Proteomes" id="UP000692954"/>
    </source>
</evidence>